<dbReference type="AlphaFoldDB" id="A0A914ZQN9"/>
<sequence length="100" mass="11541">VQHAGHSFCPPLNIVPASFVPLLVFRLRCCFMPSRSLWSFFIVSLQLSWMCHFPTSSVRRDAICSFLTVVRYRSVGCVHEVKRSALLFKLQRHTDMTVHC</sequence>
<name>A0A914ZQN9_PARUN</name>
<protein>
    <submittedName>
        <fullName evidence="2">Secreted protein</fullName>
    </submittedName>
</protein>
<keyword evidence="1" id="KW-1185">Reference proteome</keyword>
<organism evidence="1 2">
    <name type="scientific">Parascaris univalens</name>
    <name type="common">Nematode worm</name>
    <dbReference type="NCBI Taxonomy" id="6257"/>
    <lineage>
        <taxon>Eukaryota</taxon>
        <taxon>Metazoa</taxon>
        <taxon>Ecdysozoa</taxon>
        <taxon>Nematoda</taxon>
        <taxon>Chromadorea</taxon>
        <taxon>Rhabditida</taxon>
        <taxon>Spirurina</taxon>
        <taxon>Ascaridomorpha</taxon>
        <taxon>Ascaridoidea</taxon>
        <taxon>Ascarididae</taxon>
        <taxon>Parascaris</taxon>
    </lineage>
</organism>
<dbReference type="WBParaSite" id="PgB14X_g058_t01">
    <property type="protein sequence ID" value="PgB14X_g058_t01"/>
    <property type="gene ID" value="PgB14X_g058"/>
</dbReference>
<evidence type="ECO:0000313" key="2">
    <source>
        <dbReference type="WBParaSite" id="PgB14X_g058_t01"/>
    </source>
</evidence>
<proteinExistence type="predicted"/>
<evidence type="ECO:0000313" key="1">
    <source>
        <dbReference type="Proteomes" id="UP000887569"/>
    </source>
</evidence>
<reference evidence="2" key="1">
    <citation type="submission" date="2022-11" db="UniProtKB">
        <authorList>
            <consortium name="WormBaseParasite"/>
        </authorList>
    </citation>
    <scope>IDENTIFICATION</scope>
</reference>
<dbReference type="Proteomes" id="UP000887569">
    <property type="component" value="Unplaced"/>
</dbReference>
<accession>A0A914ZQN9</accession>